<dbReference type="NCBIfam" id="NF002975">
    <property type="entry name" value="PRK03661.1"/>
    <property type="match status" value="1"/>
</dbReference>
<evidence type="ECO:0000259" key="1">
    <source>
        <dbReference type="Pfam" id="PF02464"/>
    </source>
</evidence>
<accession>A0A3E0WKF7</accession>
<dbReference type="AlphaFoldDB" id="A0A3E0WKF7"/>
<organism evidence="2 3">
    <name type="scientific">Alkalilimnicola ehrlichii</name>
    <dbReference type="NCBI Taxonomy" id="351052"/>
    <lineage>
        <taxon>Bacteria</taxon>
        <taxon>Pseudomonadati</taxon>
        <taxon>Pseudomonadota</taxon>
        <taxon>Gammaproteobacteria</taxon>
        <taxon>Chromatiales</taxon>
        <taxon>Ectothiorhodospiraceae</taxon>
        <taxon>Alkalilimnicola</taxon>
    </lineage>
</organism>
<sequence>MPNNVDATLEELAQAVGGELKRRGWRLTAAESCTGGWIAKLVTDVPGSSEWFGYGYVTYSNEAKQALLGVQAETLAVQGAVSDSVVREMALGALRNSGADISVAVSGVAGPGGGSEHKPVGTVWFAWAWGGQEVVARRLFEGDRKAVRQQAAECALRGILQALSGEGPAMNADLL</sequence>
<keyword evidence="3" id="KW-1185">Reference proteome</keyword>
<proteinExistence type="predicted"/>
<evidence type="ECO:0000313" key="2">
    <source>
        <dbReference type="EMBL" id="RFA33442.1"/>
    </source>
</evidence>
<dbReference type="OrthoDB" id="9801454at2"/>
<dbReference type="Pfam" id="PF02464">
    <property type="entry name" value="CinA"/>
    <property type="match status" value="1"/>
</dbReference>
<name>A0A3E0WKF7_9GAMM</name>
<feature type="domain" description="CinA C-terminal" evidence="1">
    <location>
        <begin position="10"/>
        <end position="162"/>
    </location>
</feature>
<protein>
    <submittedName>
        <fullName evidence="2">Damage-inducible protein CinA</fullName>
    </submittedName>
</protein>
<dbReference type="InterPro" id="IPR008136">
    <property type="entry name" value="CinA_C"/>
</dbReference>
<reference evidence="3" key="1">
    <citation type="submission" date="2017-05" db="EMBL/GenBank/DDBJ databases">
        <authorList>
            <person name="Sharma S."/>
            <person name="Sidhu C."/>
            <person name="Pinnaka A.K."/>
        </authorList>
    </citation>
    <scope>NUCLEOTIDE SEQUENCE [LARGE SCALE GENOMIC DNA]</scope>
    <source>
        <strain evidence="3">AK93</strain>
    </source>
</reference>
<comment type="caution">
    <text evidence="2">The sequence shown here is derived from an EMBL/GenBank/DDBJ whole genome shotgun (WGS) entry which is preliminary data.</text>
</comment>
<dbReference type="Gene3D" id="3.90.950.20">
    <property type="entry name" value="CinA-like"/>
    <property type="match status" value="1"/>
</dbReference>
<dbReference type="RefSeq" id="WP_116303402.1">
    <property type="nucleotide sequence ID" value="NZ_NFZV01000021.1"/>
</dbReference>
<dbReference type="InterPro" id="IPR036653">
    <property type="entry name" value="CinA-like_C"/>
</dbReference>
<dbReference type="SUPFAM" id="SSF142433">
    <property type="entry name" value="CinA-like"/>
    <property type="match status" value="1"/>
</dbReference>
<dbReference type="NCBIfam" id="TIGR00199">
    <property type="entry name" value="PncC_domain"/>
    <property type="match status" value="1"/>
</dbReference>
<dbReference type="EMBL" id="NFZW01000021">
    <property type="protein sequence ID" value="RFA33442.1"/>
    <property type="molecule type" value="Genomic_DNA"/>
</dbReference>
<evidence type="ECO:0000313" key="3">
    <source>
        <dbReference type="Proteomes" id="UP000256763"/>
    </source>
</evidence>
<gene>
    <name evidence="2" type="ORF">CAL65_17435</name>
</gene>
<dbReference type="Proteomes" id="UP000256763">
    <property type="component" value="Unassembled WGS sequence"/>
</dbReference>